<dbReference type="InterPro" id="IPR026286">
    <property type="entry name" value="MaiA/AMDase"/>
</dbReference>
<name>A0A9E6ZZQ4_9HYPH</name>
<proteinExistence type="predicted"/>
<dbReference type="Pfam" id="PF17645">
    <property type="entry name" value="Amdase"/>
    <property type="match status" value="1"/>
</dbReference>
<dbReference type="InterPro" id="IPR053714">
    <property type="entry name" value="Iso_Racemase_Enz_sf"/>
</dbReference>
<geneLocation type="plasmid" evidence="1 2">
    <name>pA</name>
</geneLocation>
<keyword evidence="1" id="KW-0614">Plasmid</keyword>
<reference evidence="1" key="1">
    <citation type="submission" date="2021-09" db="EMBL/GenBank/DDBJ databases">
        <title>Network and meta-omics reveal the key degrader and cooperation patterns in an efficient 1,4-dioxane-degrading microbial community.</title>
        <authorList>
            <person name="Dai C."/>
        </authorList>
    </citation>
    <scope>NUCLEOTIDE SEQUENCE</scope>
    <source>
        <strain evidence="1">ZM13</strain>
        <plasmid evidence="1">pA</plasmid>
    </source>
</reference>
<protein>
    <submittedName>
        <fullName evidence="1">Aspartate/glutamate racemase family protein</fullName>
    </submittedName>
</protein>
<gene>
    <name evidence="1" type="ORF">K9D25_22005</name>
</gene>
<dbReference type="EMBL" id="CP083240">
    <property type="protein sequence ID" value="UOK73321.1"/>
    <property type="molecule type" value="Genomic_DNA"/>
</dbReference>
<dbReference type="KEGG" id="apol:K9D25_22005"/>
<dbReference type="RefSeq" id="WP_244451001.1">
    <property type="nucleotide sequence ID" value="NZ_CP083240.1"/>
</dbReference>
<organism evidence="1 2">
    <name type="scientific">Ancylobacter polymorphus</name>
    <dbReference type="NCBI Taxonomy" id="223390"/>
    <lineage>
        <taxon>Bacteria</taxon>
        <taxon>Pseudomonadati</taxon>
        <taxon>Pseudomonadota</taxon>
        <taxon>Alphaproteobacteria</taxon>
        <taxon>Hyphomicrobiales</taxon>
        <taxon>Xanthobacteraceae</taxon>
        <taxon>Ancylobacter</taxon>
    </lineage>
</organism>
<evidence type="ECO:0000313" key="2">
    <source>
        <dbReference type="Proteomes" id="UP000831684"/>
    </source>
</evidence>
<dbReference type="PIRSF" id="PIRSF015736">
    <property type="entry name" value="MI"/>
    <property type="match status" value="1"/>
</dbReference>
<sequence length="236" mass="25331">MSRNIRVGLLLPSSNSIQEPDFYRTLPENVTLHATRLTLENIEPSSTLKIGEQVEDGARRLSHADVDIIVLAATAPSSRNGMGYDRELIERITRASGKPATTASTALIEALKTIGARKIGLAAPWSNGVNQTTANFIEQNGFNVVTQSAIGLVANLEVGRLAPETALETGKKVAVPEADAVMLCCGNWNTFPIVDTLEKAIAKPVLTTNQVSIWHVFKMVGLGPVQGLGTLLRDHL</sequence>
<dbReference type="PANTHER" id="PTHR40267">
    <property type="entry name" value="BLR3294 PROTEIN"/>
    <property type="match status" value="1"/>
</dbReference>
<accession>A0A9E6ZZQ4</accession>
<evidence type="ECO:0000313" key="1">
    <source>
        <dbReference type="EMBL" id="UOK73321.1"/>
    </source>
</evidence>
<dbReference type="Proteomes" id="UP000831684">
    <property type="component" value="Plasmid pA"/>
</dbReference>
<dbReference type="Gene3D" id="3.40.50.12500">
    <property type="match status" value="1"/>
</dbReference>
<dbReference type="PANTHER" id="PTHR40267:SF1">
    <property type="entry name" value="BLR3294 PROTEIN"/>
    <property type="match status" value="1"/>
</dbReference>
<dbReference type="AlphaFoldDB" id="A0A9E6ZZQ4"/>